<sequence>MIQRRWIKHNLQLELSVAAIHTTTFALTHLLYDTAAHPKYIPILRDEIKTALAQKGGEYNKDCISKMVKLDSFMKESQRLHPPGFANFQRLVLKTFTLSDGTVIPKGVTLNIDGWSRYRDAENWANPDQFDGLRFVRLREQSQDRGNHQYVSSNSDDVFWGQGRHACPGRFFAANEIKTLFAMFLLEYDIMFPKGTERPADTSAGAFICPSPTAQVLGRKVQK</sequence>
<evidence type="ECO:0000256" key="8">
    <source>
        <dbReference type="RuleBase" id="RU000461"/>
    </source>
</evidence>
<dbReference type="GO" id="GO:0016705">
    <property type="term" value="F:oxidoreductase activity, acting on paired donors, with incorporation or reduction of molecular oxygen"/>
    <property type="evidence" value="ECO:0007669"/>
    <property type="project" value="InterPro"/>
</dbReference>
<keyword evidence="5 8" id="KW-0560">Oxidoreductase</keyword>
<dbReference type="GO" id="GO:0004497">
    <property type="term" value="F:monooxygenase activity"/>
    <property type="evidence" value="ECO:0007669"/>
    <property type="project" value="UniProtKB-KW"/>
</dbReference>
<dbReference type="InterPro" id="IPR001128">
    <property type="entry name" value="Cyt_P450"/>
</dbReference>
<proteinExistence type="inferred from homology"/>
<dbReference type="InterPro" id="IPR036396">
    <property type="entry name" value="Cyt_P450_sf"/>
</dbReference>
<gene>
    <name evidence="9" type="ORF">CC80DRAFT_518431</name>
</gene>
<evidence type="ECO:0000256" key="6">
    <source>
        <dbReference type="ARBA" id="ARBA00023004"/>
    </source>
</evidence>
<comment type="pathway">
    <text evidence="2">Mycotoxin biosynthesis.</text>
</comment>
<evidence type="ECO:0000256" key="3">
    <source>
        <dbReference type="ARBA" id="ARBA00010617"/>
    </source>
</evidence>
<keyword evidence="10" id="KW-1185">Reference proteome</keyword>
<evidence type="ECO:0000256" key="5">
    <source>
        <dbReference type="ARBA" id="ARBA00023002"/>
    </source>
</evidence>
<dbReference type="PRINTS" id="PR00465">
    <property type="entry name" value="EP450IV"/>
</dbReference>
<dbReference type="SUPFAM" id="SSF48264">
    <property type="entry name" value="Cytochrome P450"/>
    <property type="match status" value="1"/>
</dbReference>
<dbReference type="PANTHER" id="PTHR46206:SF7">
    <property type="entry name" value="P450, PUTATIVE (EUROFUNG)-RELATED"/>
    <property type="match status" value="1"/>
</dbReference>
<dbReference type="EMBL" id="ML977006">
    <property type="protein sequence ID" value="KAF1953041.1"/>
    <property type="molecule type" value="Genomic_DNA"/>
</dbReference>
<reference evidence="9" key="1">
    <citation type="journal article" date="2020" name="Stud. Mycol.">
        <title>101 Dothideomycetes genomes: a test case for predicting lifestyles and emergence of pathogens.</title>
        <authorList>
            <person name="Haridas S."/>
            <person name="Albert R."/>
            <person name="Binder M."/>
            <person name="Bloem J."/>
            <person name="Labutti K."/>
            <person name="Salamov A."/>
            <person name="Andreopoulos B."/>
            <person name="Baker S."/>
            <person name="Barry K."/>
            <person name="Bills G."/>
            <person name="Bluhm B."/>
            <person name="Cannon C."/>
            <person name="Castanera R."/>
            <person name="Culley D."/>
            <person name="Daum C."/>
            <person name="Ezra D."/>
            <person name="Gonzalez J."/>
            <person name="Henrissat B."/>
            <person name="Kuo A."/>
            <person name="Liang C."/>
            <person name="Lipzen A."/>
            <person name="Lutzoni F."/>
            <person name="Magnuson J."/>
            <person name="Mondo S."/>
            <person name="Nolan M."/>
            <person name="Ohm R."/>
            <person name="Pangilinan J."/>
            <person name="Park H.-J."/>
            <person name="Ramirez L."/>
            <person name="Alfaro M."/>
            <person name="Sun H."/>
            <person name="Tritt A."/>
            <person name="Yoshinaga Y."/>
            <person name="Zwiers L.-H."/>
            <person name="Turgeon B."/>
            <person name="Goodwin S."/>
            <person name="Spatafora J."/>
            <person name="Crous P."/>
            <person name="Grigoriev I."/>
        </authorList>
    </citation>
    <scope>NUCLEOTIDE SEQUENCE</scope>
    <source>
        <strain evidence="9">CBS 675.92</strain>
    </source>
</reference>
<dbReference type="Pfam" id="PF00067">
    <property type="entry name" value="p450"/>
    <property type="match status" value="1"/>
</dbReference>
<keyword evidence="4 7" id="KW-0479">Metal-binding</keyword>
<keyword evidence="7 8" id="KW-0349">Heme</keyword>
<dbReference type="CDD" id="cd11041">
    <property type="entry name" value="CYP503A1-like"/>
    <property type="match status" value="1"/>
</dbReference>
<dbReference type="GO" id="GO:0020037">
    <property type="term" value="F:heme binding"/>
    <property type="evidence" value="ECO:0007669"/>
    <property type="project" value="InterPro"/>
</dbReference>
<evidence type="ECO:0000313" key="10">
    <source>
        <dbReference type="Proteomes" id="UP000800035"/>
    </source>
</evidence>
<comment type="similarity">
    <text evidence="3 8">Belongs to the cytochrome P450 family.</text>
</comment>
<dbReference type="PANTHER" id="PTHR46206">
    <property type="entry name" value="CYTOCHROME P450"/>
    <property type="match status" value="1"/>
</dbReference>
<dbReference type="GO" id="GO:0005506">
    <property type="term" value="F:iron ion binding"/>
    <property type="evidence" value="ECO:0007669"/>
    <property type="project" value="InterPro"/>
</dbReference>
<dbReference type="OrthoDB" id="1844152at2759"/>
<keyword evidence="6 7" id="KW-0408">Iron</keyword>
<dbReference type="PROSITE" id="PS00086">
    <property type="entry name" value="CYTOCHROME_P450"/>
    <property type="match status" value="1"/>
</dbReference>
<organism evidence="9 10">
    <name type="scientific">Byssothecium circinans</name>
    <dbReference type="NCBI Taxonomy" id="147558"/>
    <lineage>
        <taxon>Eukaryota</taxon>
        <taxon>Fungi</taxon>
        <taxon>Dikarya</taxon>
        <taxon>Ascomycota</taxon>
        <taxon>Pezizomycotina</taxon>
        <taxon>Dothideomycetes</taxon>
        <taxon>Pleosporomycetidae</taxon>
        <taxon>Pleosporales</taxon>
        <taxon>Massarineae</taxon>
        <taxon>Massarinaceae</taxon>
        <taxon>Byssothecium</taxon>
    </lineage>
</organism>
<evidence type="ECO:0000313" key="9">
    <source>
        <dbReference type="EMBL" id="KAF1953041.1"/>
    </source>
</evidence>
<dbReference type="InterPro" id="IPR002403">
    <property type="entry name" value="Cyt_P450_E_grp-IV"/>
</dbReference>
<evidence type="ECO:0000256" key="7">
    <source>
        <dbReference type="PIRSR" id="PIRSR602403-1"/>
    </source>
</evidence>
<dbReference type="AlphaFoldDB" id="A0A6A5TK80"/>
<keyword evidence="8" id="KW-0503">Monooxygenase</keyword>
<dbReference type="Proteomes" id="UP000800035">
    <property type="component" value="Unassembled WGS sequence"/>
</dbReference>
<protein>
    <submittedName>
        <fullName evidence="9">Cytochrome P450</fullName>
    </submittedName>
</protein>
<evidence type="ECO:0000256" key="1">
    <source>
        <dbReference type="ARBA" id="ARBA00001971"/>
    </source>
</evidence>
<dbReference type="InterPro" id="IPR017972">
    <property type="entry name" value="Cyt_P450_CS"/>
</dbReference>
<evidence type="ECO:0000256" key="2">
    <source>
        <dbReference type="ARBA" id="ARBA00004685"/>
    </source>
</evidence>
<feature type="binding site" description="axial binding residue" evidence="7">
    <location>
        <position position="167"/>
    </location>
    <ligand>
        <name>heme</name>
        <dbReference type="ChEBI" id="CHEBI:30413"/>
    </ligand>
    <ligandPart>
        <name>Fe</name>
        <dbReference type="ChEBI" id="CHEBI:18248"/>
    </ligandPart>
</feature>
<dbReference type="Gene3D" id="1.10.630.10">
    <property type="entry name" value="Cytochrome P450"/>
    <property type="match status" value="1"/>
</dbReference>
<comment type="cofactor">
    <cofactor evidence="1 7">
        <name>heme</name>
        <dbReference type="ChEBI" id="CHEBI:30413"/>
    </cofactor>
</comment>
<evidence type="ECO:0000256" key="4">
    <source>
        <dbReference type="ARBA" id="ARBA00022723"/>
    </source>
</evidence>
<name>A0A6A5TK80_9PLEO</name>
<accession>A0A6A5TK80</accession>